<dbReference type="RefSeq" id="WP_283172601.1">
    <property type="nucleotide sequence ID" value="NZ_JAPNOA010000016.1"/>
</dbReference>
<gene>
    <name evidence="8" type="ORF">OUO13_04230</name>
</gene>
<dbReference type="InterPro" id="IPR011006">
    <property type="entry name" value="CheY-like_superfamily"/>
</dbReference>
<dbReference type="InterPro" id="IPR000792">
    <property type="entry name" value="Tscrpt_reg_LuxR_C"/>
</dbReference>
<evidence type="ECO:0000313" key="9">
    <source>
        <dbReference type="Proteomes" id="UP001150830"/>
    </source>
</evidence>
<dbReference type="Gene3D" id="3.40.50.2300">
    <property type="match status" value="1"/>
</dbReference>
<dbReference type="PROSITE" id="PS50043">
    <property type="entry name" value="HTH_LUXR_2"/>
    <property type="match status" value="1"/>
</dbReference>
<organism evidence="8 9">
    <name type="scientific">Parathalassolituus penaei</name>
    <dbReference type="NCBI Taxonomy" id="2997323"/>
    <lineage>
        <taxon>Bacteria</taxon>
        <taxon>Pseudomonadati</taxon>
        <taxon>Pseudomonadota</taxon>
        <taxon>Gammaproteobacteria</taxon>
        <taxon>Oceanospirillales</taxon>
        <taxon>Oceanospirillaceae</taxon>
        <taxon>Parathalassolituus</taxon>
    </lineage>
</organism>
<dbReference type="Pfam" id="PF00072">
    <property type="entry name" value="Response_reg"/>
    <property type="match status" value="1"/>
</dbReference>
<evidence type="ECO:0000256" key="5">
    <source>
        <dbReference type="PROSITE-ProRule" id="PRU00169"/>
    </source>
</evidence>
<comment type="caution">
    <text evidence="8">The sequence shown here is derived from an EMBL/GenBank/DDBJ whole genome shotgun (WGS) entry which is preliminary data.</text>
</comment>
<dbReference type="SMART" id="SM00421">
    <property type="entry name" value="HTH_LUXR"/>
    <property type="match status" value="1"/>
</dbReference>
<dbReference type="CDD" id="cd17535">
    <property type="entry name" value="REC_NarL-like"/>
    <property type="match status" value="1"/>
</dbReference>
<dbReference type="SMART" id="SM00448">
    <property type="entry name" value="REC"/>
    <property type="match status" value="1"/>
</dbReference>
<sequence length="219" mass="24065">MTQTAHKIRQALIIEDLPDSQALLLTVCQQTFPGVTCQLFDNLHDGRLWLTENRCDLLLIDLGLPDGDGTDLIAEVKQSAPDCTIVVATIFDDDQHLFAALQAGAMGYLLKDQSTAQLVRQLQGIEDGQPPLSASIARRLLNGFQVRAQAQTQPAQHSLSQREQEVLGLIARGFSSNEISGFLEISRHTVGDHIKNIYRKLNISSRAEATREALRLGLG</sequence>
<keyword evidence="4" id="KW-0804">Transcription</keyword>
<name>A0A9X3ECP2_9GAMM</name>
<dbReference type="PRINTS" id="PR00038">
    <property type="entry name" value="HTHLUXR"/>
</dbReference>
<dbReference type="Proteomes" id="UP001150830">
    <property type="component" value="Unassembled WGS sequence"/>
</dbReference>
<dbReference type="GO" id="GO:0006355">
    <property type="term" value="P:regulation of DNA-templated transcription"/>
    <property type="evidence" value="ECO:0007669"/>
    <property type="project" value="InterPro"/>
</dbReference>
<dbReference type="InterPro" id="IPR016032">
    <property type="entry name" value="Sig_transdc_resp-reg_C-effctor"/>
</dbReference>
<feature type="domain" description="HTH luxR-type" evidence="6">
    <location>
        <begin position="152"/>
        <end position="217"/>
    </location>
</feature>
<keyword evidence="9" id="KW-1185">Reference proteome</keyword>
<reference evidence="8" key="1">
    <citation type="submission" date="2022-11" db="EMBL/GenBank/DDBJ databases">
        <title>Parathalassolutuus dongxingensis gen. nov., sp. nov., a novel member of family Oceanospirillaceae isolated from a coastal shrimp pond in Guangxi, China.</title>
        <authorList>
            <person name="Chen H."/>
        </authorList>
    </citation>
    <scope>NUCLEOTIDE SEQUENCE</scope>
    <source>
        <strain evidence="8">G-43</strain>
    </source>
</reference>
<keyword evidence="1 5" id="KW-0597">Phosphoprotein</keyword>
<dbReference type="PANTHER" id="PTHR44688">
    <property type="entry name" value="DNA-BINDING TRANSCRIPTIONAL ACTIVATOR DEVR_DOSR"/>
    <property type="match status" value="1"/>
</dbReference>
<evidence type="ECO:0000256" key="4">
    <source>
        <dbReference type="ARBA" id="ARBA00023163"/>
    </source>
</evidence>
<feature type="modified residue" description="4-aspartylphosphate" evidence="5">
    <location>
        <position position="61"/>
    </location>
</feature>
<evidence type="ECO:0000256" key="2">
    <source>
        <dbReference type="ARBA" id="ARBA00023015"/>
    </source>
</evidence>
<dbReference type="InterPro" id="IPR001789">
    <property type="entry name" value="Sig_transdc_resp-reg_receiver"/>
</dbReference>
<evidence type="ECO:0000256" key="3">
    <source>
        <dbReference type="ARBA" id="ARBA00023125"/>
    </source>
</evidence>
<dbReference type="PROSITE" id="PS00622">
    <property type="entry name" value="HTH_LUXR_1"/>
    <property type="match status" value="1"/>
</dbReference>
<dbReference type="InterPro" id="IPR058245">
    <property type="entry name" value="NreC/VraR/RcsB-like_REC"/>
</dbReference>
<dbReference type="CDD" id="cd06170">
    <property type="entry name" value="LuxR_C_like"/>
    <property type="match status" value="1"/>
</dbReference>
<dbReference type="Pfam" id="PF00196">
    <property type="entry name" value="GerE"/>
    <property type="match status" value="1"/>
</dbReference>
<dbReference type="PROSITE" id="PS50110">
    <property type="entry name" value="RESPONSE_REGULATORY"/>
    <property type="match status" value="1"/>
</dbReference>
<dbReference type="GO" id="GO:0000160">
    <property type="term" value="P:phosphorelay signal transduction system"/>
    <property type="evidence" value="ECO:0007669"/>
    <property type="project" value="InterPro"/>
</dbReference>
<dbReference type="SUPFAM" id="SSF46894">
    <property type="entry name" value="C-terminal effector domain of the bipartite response regulators"/>
    <property type="match status" value="1"/>
</dbReference>
<dbReference type="SUPFAM" id="SSF52172">
    <property type="entry name" value="CheY-like"/>
    <property type="match status" value="1"/>
</dbReference>
<proteinExistence type="predicted"/>
<dbReference type="EMBL" id="JAPNOA010000016">
    <property type="protein sequence ID" value="MCY0964384.1"/>
    <property type="molecule type" value="Genomic_DNA"/>
</dbReference>
<protein>
    <submittedName>
        <fullName evidence="8">Response regulator transcription factor</fullName>
    </submittedName>
</protein>
<evidence type="ECO:0000259" key="6">
    <source>
        <dbReference type="PROSITE" id="PS50043"/>
    </source>
</evidence>
<evidence type="ECO:0000259" key="7">
    <source>
        <dbReference type="PROSITE" id="PS50110"/>
    </source>
</evidence>
<evidence type="ECO:0000313" key="8">
    <source>
        <dbReference type="EMBL" id="MCY0964384.1"/>
    </source>
</evidence>
<keyword evidence="3" id="KW-0238">DNA-binding</keyword>
<evidence type="ECO:0000256" key="1">
    <source>
        <dbReference type="ARBA" id="ARBA00022553"/>
    </source>
</evidence>
<keyword evidence="2" id="KW-0805">Transcription regulation</keyword>
<feature type="domain" description="Response regulatory" evidence="7">
    <location>
        <begin position="10"/>
        <end position="126"/>
    </location>
</feature>
<dbReference type="PANTHER" id="PTHR44688:SF16">
    <property type="entry name" value="DNA-BINDING TRANSCRIPTIONAL ACTIVATOR DEVR_DOSR"/>
    <property type="match status" value="1"/>
</dbReference>
<dbReference type="AlphaFoldDB" id="A0A9X3ECP2"/>
<dbReference type="GO" id="GO:0003677">
    <property type="term" value="F:DNA binding"/>
    <property type="evidence" value="ECO:0007669"/>
    <property type="project" value="UniProtKB-KW"/>
</dbReference>
<accession>A0A9X3ECP2</accession>